<dbReference type="Gene3D" id="2.10.50.30">
    <property type="entry name" value="GPCR, family 3, nine cysteines domain"/>
    <property type="match status" value="1"/>
</dbReference>
<evidence type="ECO:0000313" key="13">
    <source>
        <dbReference type="RefSeq" id="XP_065660329.1"/>
    </source>
</evidence>
<keyword evidence="5" id="KW-0297">G-protein coupled receptor</keyword>
<evidence type="ECO:0000256" key="1">
    <source>
        <dbReference type="ARBA" id="ARBA00004651"/>
    </source>
</evidence>
<evidence type="ECO:0000256" key="5">
    <source>
        <dbReference type="ARBA" id="ARBA00023040"/>
    </source>
</evidence>
<keyword evidence="12" id="KW-1185">Reference proteome</keyword>
<keyword evidence="8" id="KW-0325">Glycoprotein</keyword>
<keyword evidence="9" id="KW-0807">Transducer</keyword>
<dbReference type="PROSITE" id="PS50259">
    <property type="entry name" value="G_PROTEIN_RECEP_F3_4"/>
    <property type="match status" value="1"/>
</dbReference>
<keyword evidence="7 13" id="KW-0675">Receptor</keyword>
<evidence type="ECO:0000256" key="6">
    <source>
        <dbReference type="ARBA" id="ARBA00023136"/>
    </source>
</evidence>
<dbReference type="InterPro" id="IPR028082">
    <property type="entry name" value="Peripla_BP_I"/>
</dbReference>
<evidence type="ECO:0000256" key="10">
    <source>
        <dbReference type="SAM" id="Phobius"/>
    </source>
</evidence>
<sequence length="895" mass="102445">MERKIFFFLFMVTRKTIEDENVGSRNNCLQKTYQYDRHDQHYQNNSGRITTIQKGNYTIQGILKFTELGSCTKVSLFGLINVYAIQYAIDIANKNPNLNQWASIGIRFDDNCRSLPVTMTIAVEYISMVRENSVCREEFLHCINDTVFDNIQPAVAIVGTDRSTTTIPLSGLMSLYQIPVISHAASSPLLSRSLHRSFFRTIPSDVHQVTAMLDIIRYFNWTYVIAIGSDDDYGRLAVADLQNRTANSSIHIEYTNYVPANHRNTNSTIIEIIDKLDCLKSTVVILFCYVSQLGEYILKQAQKKSLQRVWLTSDNWNPYSEKLGAALENQLHGLITVSMKRHELPKLVNYMENEIKTNFLCNTWLKNYLKNYYQCEPTAISSDNKTLFGSKNCSINIDYLVKNLSELGEKTSNLVDAVTVLTRAILVFLQKNCVQNKSCSILKIDPIALTEIVRNISFMNDAEELVQFDQSGDSAFVFYTIENLQIINGTLRYVTVGNWNKTRNQRLFFNEDKIKWPLWFKNLYKKHPDSQCHAQCLVGQYYTQIDKYCWNCTNCTGKSYSNTKMAPKCEPCGEGNHTIDHITCVKTPVIWLTIKSTEGVALFLSSSIGWLLTFFSSIFLFKLQKFILTDESSPYIVTLSCALCFLSFSFGFLQLIEPSLFLCQVQNVSFFLLIMMFSSFLIIKTKYFKKYHNSNAKYFLKGRLFLTQLIFIKLCLILEICTITAWNSIDGYQAPLENTEIIEKLHIEKRCSMELTAGKLISIFIPFIITFISTFFSFRERNKDHIYYEPKFLSFTSIALCITFLAFLPTFKYANASFKVLVIAYTLNIMGYTFLGCLILPKVYVGHARFRHGTSFFKLKPAKAAWKHGNSVAPSNIVDGDAETTVTKVTSIDSG</sequence>
<evidence type="ECO:0000256" key="9">
    <source>
        <dbReference type="ARBA" id="ARBA00023224"/>
    </source>
</evidence>
<keyword evidence="3 10" id="KW-0812">Transmembrane</keyword>
<feature type="transmembrane region" description="Helical" evidence="10">
    <location>
        <begin position="760"/>
        <end position="778"/>
    </location>
</feature>
<dbReference type="PANTHER" id="PTHR24060">
    <property type="entry name" value="METABOTROPIC GLUTAMATE RECEPTOR"/>
    <property type="match status" value="1"/>
</dbReference>
<accession>A0ABM4CF65</accession>
<dbReference type="InterPro" id="IPR038550">
    <property type="entry name" value="GPCR_3_9-Cys_sf"/>
</dbReference>
<evidence type="ECO:0000256" key="3">
    <source>
        <dbReference type="ARBA" id="ARBA00022692"/>
    </source>
</evidence>
<evidence type="ECO:0000256" key="2">
    <source>
        <dbReference type="ARBA" id="ARBA00022475"/>
    </source>
</evidence>
<feature type="transmembrane region" description="Helical" evidence="10">
    <location>
        <begin position="790"/>
        <end position="808"/>
    </location>
</feature>
<evidence type="ECO:0000259" key="11">
    <source>
        <dbReference type="PROSITE" id="PS50259"/>
    </source>
</evidence>
<dbReference type="Gene3D" id="3.40.50.2300">
    <property type="match status" value="2"/>
</dbReference>
<dbReference type="CDD" id="cd06350">
    <property type="entry name" value="PBP1_GPCR_family_C-like"/>
    <property type="match status" value="1"/>
</dbReference>
<comment type="subcellular location">
    <subcellularLocation>
        <location evidence="1">Cell membrane</location>
        <topology evidence="1">Multi-pass membrane protein</topology>
    </subcellularLocation>
</comment>
<proteinExistence type="predicted"/>
<reference evidence="13" key="1">
    <citation type="submission" date="2025-08" db="UniProtKB">
        <authorList>
            <consortium name="RefSeq"/>
        </authorList>
    </citation>
    <scope>IDENTIFICATION</scope>
</reference>
<evidence type="ECO:0000313" key="12">
    <source>
        <dbReference type="Proteomes" id="UP001652625"/>
    </source>
</evidence>
<feature type="transmembrane region" description="Helical" evidence="10">
    <location>
        <begin position="633"/>
        <end position="653"/>
    </location>
</feature>
<dbReference type="RefSeq" id="XP_065660329.1">
    <property type="nucleotide sequence ID" value="XM_065804257.1"/>
</dbReference>
<dbReference type="Pfam" id="PF00003">
    <property type="entry name" value="7tm_3"/>
    <property type="match status" value="1"/>
</dbReference>
<dbReference type="InterPro" id="IPR050726">
    <property type="entry name" value="mGluR"/>
</dbReference>
<dbReference type="InterPro" id="IPR001828">
    <property type="entry name" value="ANF_lig-bd_rcpt"/>
</dbReference>
<dbReference type="InterPro" id="IPR000337">
    <property type="entry name" value="GPCR_3"/>
</dbReference>
<protein>
    <submittedName>
        <fullName evidence="13">Extracellular calcium-sensing receptor isoform X2</fullName>
    </submittedName>
</protein>
<dbReference type="SUPFAM" id="SSF53822">
    <property type="entry name" value="Periplasmic binding protein-like I"/>
    <property type="match status" value="1"/>
</dbReference>
<keyword evidence="4 10" id="KW-1133">Transmembrane helix</keyword>
<dbReference type="Proteomes" id="UP001652625">
    <property type="component" value="Chromosome 08"/>
</dbReference>
<dbReference type="Pfam" id="PF01094">
    <property type="entry name" value="ANF_receptor"/>
    <property type="match status" value="1"/>
</dbReference>
<evidence type="ECO:0000256" key="8">
    <source>
        <dbReference type="ARBA" id="ARBA00023180"/>
    </source>
</evidence>
<name>A0ABM4CF65_HYDVU</name>
<gene>
    <name evidence="13" type="primary">LOC101235287</name>
</gene>
<organism evidence="12 13">
    <name type="scientific">Hydra vulgaris</name>
    <name type="common">Hydra</name>
    <name type="synonym">Hydra attenuata</name>
    <dbReference type="NCBI Taxonomy" id="6087"/>
    <lineage>
        <taxon>Eukaryota</taxon>
        <taxon>Metazoa</taxon>
        <taxon>Cnidaria</taxon>
        <taxon>Hydrozoa</taxon>
        <taxon>Hydroidolina</taxon>
        <taxon>Anthoathecata</taxon>
        <taxon>Aplanulata</taxon>
        <taxon>Hydridae</taxon>
        <taxon>Hydra</taxon>
    </lineage>
</organism>
<feature type="domain" description="G-protein coupled receptors family 3 profile" evidence="11">
    <location>
        <begin position="598"/>
        <end position="845"/>
    </location>
</feature>
<feature type="transmembrane region" description="Helical" evidence="10">
    <location>
        <begin position="659"/>
        <end position="683"/>
    </location>
</feature>
<feature type="transmembrane region" description="Helical" evidence="10">
    <location>
        <begin position="704"/>
        <end position="726"/>
    </location>
</feature>
<dbReference type="PRINTS" id="PR00248">
    <property type="entry name" value="GPCRMGR"/>
</dbReference>
<keyword evidence="2" id="KW-1003">Cell membrane</keyword>
<evidence type="ECO:0000256" key="7">
    <source>
        <dbReference type="ARBA" id="ARBA00023170"/>
    </source>
</evidence>
<feature type="transmembrane region" description="Helical" evidence="10">
    <location>
        <begin position="600"/>
        <end position="621"/>
    </location>
</feature>
<keyword evidence="6 10" id="KW-0472">Membrane</keyword>
<feature type="transmembrane region" description="Helical" evidence="10">
    <location>
        <begin position="820"/>
        <end position="841"/>
    </location>
</feature>
<dbReference type="InterPro" id="IPR017978">
    <property type="entry name" value="GPCR_3_C"/>
</dbReference>
<evidence type="ECO:0000256" key="4">
    <source>
        <dbReference type="ARBA" id="ARBA00022989"/>
    </source>
</evidence>
<dbReference type="GeneID" id="101235287"/>